<keyword evidence="2" id="KW-0472">Membrane</keyword>
<feature type="region of interest" description="Disordered" evidence="1">
    <location>
        <begin position="84"/>
        <end position="122"/>
    </location>
</feature>
<organism evidence="3 4">
    <name type="scientific">Loa loa</name>
    <name type="common">Eye worm</name>
    <name type="synonym">Filaria loa</name>
    <dbReference type="NCBI Taxonomy" id="7209"/>
    <lineage>
        <taxon>Eukaryota</taxon>
        <taxon>Metazoa</taxon>
        <taxon>Ecdysozoa</taxon>
        <taxon>Nematoda</taxon>
        <taxon>Chromadorea</taxon>
        <taxon>Rhabditida</taxon>
        <taxon>Spirurina</taxon>
        <taxon>Spiruromorpha</taxon>
        <taxon>Filarioidea</taxon>
        <taxon>Onchocercidae</taxon>
        <taxon>Loa</taxon>
    </lineage>
</organism>
<keyword evidence="2" id="KW-1133">Transmembrane helix</keyword>
<reference evidence="4" key="2">
    <citation type="submission" date="2016-11" db="UniProtKB">
        <authorList>
            <consortium name="WormBaseParasite"/>
        </authorList>
    </citation>
    <scope>IDENTIFICATION</scope>
</reference>
<accession>A0A1I7VWM6</accession>
<feature type="transmembrane region" description="Helical" evidence="2">
    <location>
        <begin position="12"/>
        <end position="34"/>
    </location>
</feature>
<dbReference type="AlphaFoldDB" id="A0A1I7VWM6"/>
<evidence type="ECO:0000313" key="4">
    <source>
        <dbReference type="WBParaSite" id="EN70_7087"/>
    </source>
</evidence>
<evidence type="ECO:0000256" key="1">
    <source>
        <dbReference type="SAM" id="MobiDB-lite"/>
    </source>
</evidence>
<protein>
    <submittedName>
        <fullName evidence="4">Uncharacterized protein</fullName>
    </submittedName>
</protein>
<dbReference type="WBParaSite" id="EN70_7087">
    <property type="protein sequence ID" value="EN70_7087"/>
    <property type="gene ID" value="EN70_7087"/>
</dbReference>
<reference evidence="3" key="1">
    <citation type="submission" date="2012-04" db="EMBL/GenBank/DDBJ databases">
        <title>The Genome Sequence of Loa loa.</title>
        <authorList>
            <consortium name="The Broad Institute Genome Sequencing Platform"/>
            <consortium name="Broad Institute Genome Sequencing Center for Infectious Disease"/>
            <person name="Nutman T.B."/>
            <person name="Fink D.L."/>
            <person name="Russ C."/>
            <person name="Young S."/>
            <person name="Zeng Q."/>
            <person name="Gargeya S."/>
            <person name="Alvarado L."/>
            <person name="Berlin A."/>
            <person name="Chapman S.B."/>
            <person name="Chen Z."/>
            <person name="Freedman E."/>
            <person name="Gellesch M."/>
            <person name="Goldberg J."/>
            <person name="Griggs A."/>
            <person name="Gujja S."/>
            <person name="Heilman E.R."/>
            <person name="Heiman D."/>
            <person name="Howarth C."/>
            <person name="Mehta T."/>
            <person name="Neiman D."/>
            <person name="Pearson M."/>
            <person name="Roberts A."/>
            <person name="Saif S."/>
            <person name="Shea T."/>
            <person name="Shenoy N."/>
            <person name="Sisk P."/>
            <person name="Stolte C."/>
            <person name="Sykes S."/>
            <person name="White J."/>
            <person name="Yandava C."/>
            <person name="Haas B."/>
            <person name="Henn M.R."/>
            <person name="Nusbaum C."/>
            <person name="Birren B."/>
        </authorList>
    </citation>
    <scope>NUCLEOTIDE SEQUENCE [LARGE SCALE GENOMIC DNA]</scope>
</reference>
<sequence length="174" mass="19772">MSGSCEVSLFNSAVSAFLSMIGTFVLLVRFGCVFKGRGACIDKTRKIRQESVILHADKDTEGLVEPEPNQAKVEKNMNQELNKLVEPTQDSEKSLTSRGRVFTKKRRGTVNHEKKGEEKKLHLNRKKEHEILIQEAITPELKQLVEKTESTQPDDLKDSKTNSQRLFSLTRVIF</sequence>
<name>A0A1I7VWM6_LOALO</name>
<evidence type="ECO:0000256" key="2">
    <source>
        <dbReference type="SAM" id="Phobius"/>
    </source>
</evidence>
<feature type="compositionally biased region" description="Basic and acidic residues" evidence="1">
    <location>
        <begin position="110"/>
        <end position="122"/>
    </location>
</feature>
<dbReference type="Proteomes" id="UP000095285">
    <property type="component" value="Unassembled WGS sequence"/>
</dbReference>
<evidence type="ECO:0000313" key="3">
    <source>
        <dbReference type="Proteomes" id="UP000095285"/>
    </source>
</evidence>
<keyword evidence="2" id="KW-0812">Transmembrane</keyword>
<keyword evidence="3" id="KW-1185">Reference proteome</keyword>
<proteinExistence type="predicted"/>